<evidence type="ECO:0000313" key="2">
    <source>
        <dbReference type="Proteomes" id="UP000199577"/>
    </source>
</evidence>
<organism evidence="1 2">
    <name type="scientific">Parapedobacter composti</name>
    <dbReference type="NCBI Taxonomy" id="623281"/>
    <lineage>
        <taxon>Bacteria</taxon>
        <taxon>Pseudomonadati</taxon>
        <taxon>Bacteroidota</taxon>
        <taxon>Sphingobacteriia</taxon>
        <taxon>Sphingobacteriales</taxon>
        <taxon>Sphingobacteriaceae</taxon>
        <taxon>Parapedobacter</taxon>
    </lineage>
</organism>
<dbReference type="EMBL" id="FOLL01000020">
    <property type="protein sequence ID" value="SFC70315.1"/>
    <property type="molecule type" value="Genomic_DNA"/>
</dbReference>
<dbReference type="RefSeq" id="WP_139215934.1">
    <property type="nucleotide sequence ID" value="NZ_FOLL01000020.1"/>
</dbReference>
<reference evidence="1 2" key="1">
    <citation type="submission" date="2016-10" db="EMBL/GenBank/DDBJ databases">
        <authorList>
            <person name="de Groot N.N."/>
        </authorList>
    </citation>
    <scope>NUCLEOTIDE SEQUENCE [LARGE SCALE GENOMIC DNA]</scope>
    <source>
        <strain evidence="1 2">DSM 22900</strain>
    </source>
</reference>
<dbReference type="AlphaFoldDB" id="A0A1I1LBI4"/>
<protein>
    <submittedName>
        <fullName evidence="1">Uncharacterized protein</fullName>
    </submittedName>
</protein>
<proteinExistence type="predicted"/>
<sequence length="189" mass="21356">MVKVSIASRRCSARILAVCILWIWGAACTPVGDTSSIAQPARYFSLENYFRQEASRLQRLAPRVSKTVSKNGAPESKEISIANWEREFALFIEADINKPAWRNSYRIDSTANTVQYTSSDPALRTTRITIAKHTDGTISHIGITNSVGNMLYQTDEQLDYYPDSLYRIIKQQHVRVIGNSHYVVTGRLK</sequence>
<dbReference type="STRING" id="623281.SAMN05421747_12029"/>
<dbReference type="OrthoDB" id="794757at2"/>
<name>A0A1I1LBI4_9SPHI</name>
<gene>
    <name evidence="1" type="ORF">SAMN05421747_12029</name>
</gene>
<dbReference type="Proteomes" id="UP000199577">
    <property type="component" value="Unassembled WGS sequence"/>
</dbReference>
<evidence type="ECO:0000313" key="1">
    <source>
        <dbReference type="EMBL" id="SFC70315.1"/>
    </source>
</evidence>
<accession>A0A1I1LBI4</accession>
<keyword evidence="2" id="KW-1185">Reference proteome</keyword>
<dbReference type="PROSITE" id="PS51257">
    <property type="entry name" value="PROKAR_LIPOPROTEIN"/>
    <property type="match status" value="1"/>
</dbReference>